<accession>A0A0V0HDC4</accession>
<protein>
    <submittedName>
        <fullName evidence="1">Putative ovule protein</fullName>
    </submittedName>
</protein>
<dbReference type="EMBL" id="GEDG01021336">
    <property type="protein sequence ID" value="JAP18389.1"/>
    <property type="molecule type" value="Transcribed_RNA"/>
</dbReference>
<proteinExistence type="predicted"/>
<sequence>MPTGWPGHHHYRRNSSWKILIFGGNWRSIHIYVLSSYLNKELIVFSPSPHYLFPWPPILLRFWAKVVLEPFITYRLG</sequence>
<evidence type="ECO:0000313" key="1">
    <source>
        <dbReference type="EMBL" id="JAP18389.1"/>
    </source>
</evidence>
<dbReference type="AlphaFoldDB" id="A0A0V0HDC4"/>
<organism evidence="1">
    <name type="scientific">Solanum chacoense</name>
    <name type="common">Chaco potato</name>
    <dbReference type="NCBI Taxonomy" id="4108"/>
    <lineage>
        <taxon>Eukaryota</taxon>
        <taxon>Viridiplantae</taxon>
        <taxon>Streptophyta</taxon>
        <taxon>Embryophyta</taxon>
        <taxon>Tracheophyta</taxon>
        <taxon>Spermatophyta</taxon>
        <taxon>Magnoliopsida</taxon>
        <taxon>eudicotyledons</taxon>
        <taxon>Gunneridae</taxon>
        <taxon>Pentapetalae</taxon>
        <taxon>asterids</taxon>
        <taxon>lamiids</taxon>
        <taxon>Solanales</taxon>
        <taxon>Solanaceae</taxon>
        <taxon>Solanoideae</taxon>
        <taxon>Solaneae</taxon>
        <taxon>Solanum</taxon>
    </lineage>
</organism>
<reference evidence="1" key="1">
    <citation type="submission" date="2015-12" db="EMBL/GenBank/DDBJ databases">
        <title>Gene expression during late stages of embryo sac development: a critical building block for successful pollen-pistil interactions.</title>
        <authorList>
            <person name="Liu Y."/>
            <person name="Joly V."/>
            <person name="Sabar M."/>
            <person name="Matton D.P."/>
        </authorList>
    </citation>
    <scope>NUCLEOTIDE SEQUENCE</scope>
</reference>
<name>A0A0V0HDC4_SOLCH</name>